<evidence type="ECO:0000256" key="1">
    <source>
        <dbReference type="SAM" id="Phobius"/>
    </source>
</evidence>
<feature type="transmembrane region" description="Helical" evidence="1">
    <location>
        <begin position="38"/>
        <end position="64"/>
    </location>
</feature>
<keyword evidence="1" id="KW-1133">Transmembrane helix</keyword>
<sequence>MLLLRSPRAIAEVERDPELGAANPPEAGRRRRPVLRTAGTFILLGIAAFLVVAVSLRQLAWSWLGVPYIEVMSEKLDYYRSHAAQYNTVVVGSSRVFRTIDPPSVEVSAAEHGCPGLSVFNFGIPSLSHSEQNYLLEQILAARPDNLKRIVFEDALHETRDYINATTPRGRYFHSFRYAVDKLKNIWTYPESFGKRLYRTQIFLRAFFYENSGIGLWSQLAFGKKEEEQPAGKLSLERDGFLALDNDPDERLVERHQELLSNLPLFDDMVGLKNGVIGPKKASERADYLVEEAHHIQSGGVAVGLIVPPNPSTLRFTPGITASVGEKAPNIAIFDYNRKDTQPIIFQHSLWFDLNHLTEAGATMVSRQFGEDLCKAIKAGKI</sequence>
<protein>
    <submittedName>
        <fullName evidence="2">Uncharacterized protein</fullName>
    </submittedName>
</protein>
<proteinExistence type="predicted"/>
<name>A0A380TBW3_9ZZZZ</name>
<evidence type="ECO:0000313" key="2">
    <source>
        <dbReference type="EMBL" id="SUS05367.1"/>
    </source>
</evidence>
<dbReference type="EMBL" id="UIDG01000102">
    <property type="protein sequence ID" value="SUS05367.1"/>
    <property type="molecule type" value="Genomic_DNA"/>
</dbReference>
<keyword evidence="1" id="KW-0472">Membrane</keyword>
<organism evidence="2">
    <name type="scientific">metagenome</name>
    <dbReference type="NCBI Taxonomy" id="256318"/>
    <lineage>
        <taxon>unclassified sequences</taxon>
        <taxon>metagenomes</taxon>
    </lineage>
</organism>
<reference evidence="2" key="1">
    <citation type="submission" date="2018-07" db="EMBL/GenBank/DDBJ databases">
        <authorList>
            <person name="Quirk P.G."/>
            <person name="Krulwich T.A."/>
        </authorList>
    </citation>
    <scope>NUCLEOTIDE SEQUENCE</scope>
</reference>
<dbReference type="AlphaFoldDB" id="A0A380TBW3"/>
<accession>A0A380TBW3</accession>
<keyword evidence="1" id="KW-0812">Transmembrane</keyword>
<gene>
    <name evidence="2" type="ORF">DF3PB_1900004</name>
</gene>